<feature type="compositionally biased region" description="Low complexity" evidence="1">
    <location>
        <begin position="284"/>
        <end position="306"/>
    </location>
</feature>
<gene>
    <name evidence="2" type="ORF">EAG_08695</name>
</gene>
<protein>
    <submittedName>
        <fullName evidence="2">Uncharacterized protein</fullName>
    </submittedName>
</protein>
<dbReference type="InParanoid" id="E1ZVT7"/>
<feature type="region of interest" description="Disordered" evidence="1">
    <location>
        <begin position="29"/>
        <end position="48"/>
    </location>
</feature>
<feature type="region of interest" description="Disordered" evidence="1">
    <location>
        <begin position="158"/>
        <end position="319"/>
    </location>
</feature>
<evidence type="ECO:0000313" key="2">
    <source>
        <dbReference type="EMBL" id="EFN74702.1"/>
    </source>
</evidence>
<organism evidence="3">
    <name type="scientific">Camponotus floridanus</name>
    <name type="common">Florida carpenter ant</name>
    <dbReference type="NCBI Taxonomy" id="104421"/>
    <lineage>
        <taxon>Eukaryota</taxon>
        <taxon>Metazoa</taxon>
        <taxon>Ecdysozoa</taxon>
        <taxon>Arthropoda</taxon>
        <taxon>Hexapoda</taxon>
        <taxon>Insecta</taxon>
        <taxon>Pterygota</taxon>
        <taxon>Neoptera</taxon>
        <taxon>Endopterygota</taxon>
        <taxon>Hymenoptera</taxon>
        <taxon>Apocrita</taxon>
        <taxon>Aculeata</taxon>
        <taxon>Formicoidea</taxon>
        <taxon>Formicidae</taxon>
        <taxon>Formicinae</taxon>
        <taxon>Camponotus</taxon>
    </lineage>
</organism>
<sequence length="540" mass="59529">MAAMHYNAQMVSEDLHQHPRHLYNLQQRLQDSGSSPRSEDARSPLNSRVRSLEEMRFVDARSPDVSEDRVIRYHDDAGKHFSKDHVSPAFFQDSENPSRKCFSDEIATNRCRESETSPGRTSSPQNYILSSSNQHSSSIGKTSFCIDALLGRATKQNEIEQSSADRQKAFSRSHGVQSDNLNLSSIQERESPSAIRCPGDQRTTLGNPLNPFVQHHESESPSLEARDRHSASRETVLGLHTGESGVSIQRGQFRPETGTSNYRNDRLENVEDDTSVDVDPTRTGSASPGSNASRSAASSPPISPGSEDPSSNGILGHQSLASGPYGVSAMVRQNQGLLLHPAGPLIHPGGLYYHPAGGSAFHSIHKEGQPVGHPQSGGPHPQQHHIHPLQLEWFARTGMLYPRLPADLAGIDINGDGFPELRLNDNQSIILSLLRITNSPSSSPRYNWLSVKAEFADTPLRKLYGGACIYSATMREDGESGEPVEMRAARIRSNIADVYGVICGEFGIKFSHFGERKKEMLLFHDMKHLDDMKHLGHPFE</sequence>
<keyword evidence="3" id="KW-1185">Reference proteome</keyword>
<reference evidence="2 3" key="1">
    <citation type="journal article" date="2010" name="Science">
        <title>Genomic comparison of the ants Camponotus floridanus and Harpegnathos saltator.</title>
        <authorList>
            <person name="Bonasio R."/>
            <person name="Zhang G."/>
            <person name="Ye C."/>
            <person name="Mutti N.S."/>
            <person name="Fang X."/>
            <person name="Qin N."/>
            <person name="Donahue G."/>
            <person name="Yang P."/>
            <person name="Li Q."/>
            <person name="Li C."/>
            <person name="Zhang P."/>
            <person name="Huang Z."/>
            <person name="Berger S.L."/>
            <person name="Reinberg D."/>
            <person name="Wang J."/>
            <person name="Liebig J."/>
        </authorList>
    </citation>
    <scope>NUCLEOTIDE SEQUENCE [LARGE SCALE GENOMIC DNA]</scope>
    <source>
        <strain evidence="3">C129</strain>
    </source>
</reference>
<dbReference type="EMBL" id="GL434637">
    <property type="protein sequence ID" value="EFN74702.1"/>
    <property type="molecule type" value="Genomic_DNA"/>
</dbReference>
<dbReference type="Proteomes" id="UP000000311">
    <property type="component" value="Unassembled WGS sequence"/>
</dbReference>
<feature type="compositionally biased region" description="Basic and acidic residues" evidence="1">
    <location>
        <begin position="158"/>
        <end position="168"/>
    </location>
</feature>
<dbReference type="STRING" id="104421.E1ZVT7"/>
<evidence type="ECO:0000256" key="1">
    <source>
        <dbReference type="SAM" id="MobiDB-lite"/>
    </source>
</evidence>
<dbReference type="OMA" id="LEWFART"/>
<name>E1ZVT7_CAMFO</name>
<feature type="compositionally biased region" description="Polar residues" evidence="1">
    <location>
        <begin position="116"/>
        <end position="129"/>
    </location>
</feature>
<evidence type="ECO:0000313" key="3">
    <source>
        <dbReference type="Proteomes" id="UP000000311"/>
    </source>
</evidence>
<feature type="compositionally biased region" description="Basic and acidic residues" evidence="1">
    <location>
        <begin position="214"/>
        <end position="232"/>
    </location>
</feature>
<accession>E1ZVT7</accession>
<feature type="compositionally biased region" description="Polar residues" evidence="1">
    <location>
        <begin position="174"/>
        <end position="186"/>
    </location>
</feature>
<dbReference type="OrthoDB" id="6159439at2759"/>
<proteinExistence type="predicted"/>
<feature type="region of interest" description="Disordered" evidence="1">
    <location>
        <begin position="110"/>
        <end position="139"/>
    </location>
</feature>
<dbReference type="AlphaFoldDB" id="E1ZVT7"/>